<evidence type="ECO:0008006" key="4">
    <source>
        <dbReference type="Google" id="ProtNLM"/>
    </source>
</evidence>
<reference evidence="2 3" key="1">
    <citation type="submission" date="2020-08" db="EMBL/GenBank/DDBJ databases">
        <title>Genomic Encyclopedia of Type Strains, Phase IV (KMG-IV): sequencing the most valuable type-strain genomes for metagenomic binning, comparative biology and taxonomic classification.</title>
        <authorList>
            <person name="Goeker M."/>
        </authorList>
    </citation>
    <scope>NUCLEOTIDE SEQUENCE [LARGE SCALE GENOMIC DNA]</scope>
    <source>
        <strain evidence="2 3">DSM 102983</strain>
    </source>
</reference>
<evidence type="ECO:0000313" key="3">
    <source>
        <dbReference type="Proteomes" id="UP000533637"/>
    </source>
</evidence>
<comment type="caution">
    <text evidence="2">The sequence shown here is derived from an EMBL/GenBank/DDBJ whole genome shotgun (WGS) entry which is preliminary data.</text>
</comment>
<protein>
    <recommendedName>
        <fullName evidence="4">Transmembrane protein</fullName>
    </recommendedName>
</protein>
<dbReference type="Proteomes" id="UP000533637">
    <property type="component" value="Unassembled WGS sequence"/>
</dbReference>
<keyword evidence="1" id="KW-0472">Membrane</keyword>
<name>A0ABR6KHZ3_9BACT</name>
<keyword evidence="3" id="KW-1185">Reference proteome</keyword>
<dbReference type="RefSeq" id="WP_183669213.1">
    <property type="nucleotide sequence ID" value="NZ_BMPB01000003.1"/>
</dbReference>
<evidence type="ECO:0000313" key="2">
    <source>
        <dbReference type="EMBL" id="MBB4621041.1"/>
    </source>
</evidence>
<accession>A0ABR6KHZ3</accession>
<evidence type="ECO:0000256" key="1">
    <source>
        <dbReference type="SAM" id="Phobius"/>
    </source>
</evidence>
<proteinExistence type="predicted"/>
<sequence>MRKRNKELVGVCFGVCLWVLLTDAGCVGKRGVVTGREFRERDSLMVERFDSLRMEHMWKSSAAVAVRWEEVEFSAPDSSGHQYVERVRQAVADSREVSVNRDTLLLLSRQEDRRLRETVVTEQKESGWLMGHLPIWWVLGVGGILLLGVWWCNRTYT</sequence>
<keyword evidence="1" id="KW-1133">Transmembrane helix</keyword>
<feature type="transmembrane region" description="Helical" evidence="1">
    <location>
        <begin position="134"/>
        <end position="152"/>
    </location>
</feature>
<keyword evidence="1" id="KW-0812">Transmembrane</keyword>
<gene>
    <name evidence="2" type="ORF">GGQ57_000935</name>
</gene>
<organism evidence="2 3">
    <name type="scientific">Parabacteroides faecis</name>
    <dbReference type="NCBI Taxonomy" id="1217282"/>
    <lineage>
        <taxon>Bacteria</taxon>
        <taxon>Pseudomonadati</taxon>
        <taxon>Bacteroidota</taxon>
        <taxon>Bacteroidia</taxon>
        <taxon>Bacteroidales</taxon>
        <taxon>Tannerellaceae</taxon>
        <taxon>Parabacteroides</taxon>
    </lineage>
</organism>
<dbReference type="EMBL" id="JACHOC010000002">
    <property type="protein sequence ID" value="MBB4621041.1"/>
    <property type="molecule type" value="Genomic_DNA"/>
</dbReference>